<reference evidence="2 3" key="1">
    <citation type="journal article" date="2018" name="G3 (Bethesda)">
        <title>A High-Quality Reference Genome for the Invasive Mosquitofish Gambusia affinis Using a Chicago Library.</title>
        <authorList>
            <person name="Hoffberg S.L."/>
            <person name="Troendle N.J."/>
            <person name="Glenn T.C."/>
            <person name="Mahmud O."/>
            <person name="Louha S."/>
            <person name="Chalopin D."/>
            <person name="Bennetzen J.L."/>
            <person name="Mauricio R."/>
        </authorList>
    </citation>
    <scope>NUCLEOTIDE SEQUENCE [LARGE SCALE GENOMIC DNA]</scope>
    <source>
        <strain evidence="2">NE01/NJP1002.9</strain>
        <tissue evidence="2">Muscle</tissue>
    </source>
</reference>
<dbReference type="EMBL" id="NHOQ01000384">
    <property type="protein sequence ID" value="PWA30534.1"/>
    <property type="molecule type" value="Genomic_DNA"/>
</dbReference>
<keyword evidence="3" id="KW-1185">Reference proteome</keyword>
<accession>A0A315W4B1</accession>
<dbReference type="Proteomes" id="UP000250572">
    <property type="component" value="Unassembled WGS sequence"/>
</dbReference>
<dbReference type="STRING" id="33528.ENSGAFP00000030656"/>
<dbReference type="SMART" id="SM00367">
    <property type="entry name" value="LRR_CC"/>
    <property type="match status" value="3"/>
</dbReference>
<dbReference type="SUPFAM" id="SSF52047">
    <property type="entry name" value="RNI-like"/>
    <property type="match status" value="1"/>
</dbReference>
<gene>
    <name evidence="2" type="ORF">CCH79_00015267</name>
</gene>
<comment type="caution">
    <text evidence="2">The sequence shown here is derived from an EMBL/GenBank/DDBJ whole genome shotgun (WGS) entry which is preliminary data.</text>
</comment>
<evidence type="ECO:0000313" key="2">
    <source>
        <dbReference type="EMBL" id="PWA30534.1"/>
    </source>
</evidence>
<organism evidence="2 3">
    <name type="scientific">Gambusia affinis</name>
    <name type="common">Western mosquitofish</name>
    <name type="synonym">Heterandria affinis</name>
    <dbReference type="NCBI Taxonomy" id="33528"/>
    <lineage>
        <taxon>Eukaryota</taxon>
        <taxon>Metazoa</taxon>
        <taxon>Chordata</taxon>
        <taxon>Craniata</taxon>
        <taxon>Vertebrata</taxon>
        <taxon>Euteleostomi</taxon>
        <taxon>Actinopterygii</taxon>
        <taxon>Neopterygii</taxon>
        <taxon>Teleostei</taxon>
        <taxon>Neoteleostei</taxon>
        <taxon>Acanthomorphata</taxon>
        <taxon>Ovalentaria</taxon>
        <taxon>Atherinomorphae</taxon>
        <taxon>Cyprinodontiformes</taxon>
        <taxon>Poeciliidae</taxon>
        <taxon>Poeciliinae</taxon>
        <taxon>Gambusia</taxon>
    </lineage>
</organism>
<name>A0A315W4B1_GAMAF</name>
<evidence type="ECO:0000259" key="1">
    <source>
        <dbReference type="Pfam" id="PF25372"/>
    </source>
</evidence>
<protein>
    <recommendedName>
        <fullName evidence="1">F-box/LRR-repeat protein 15-like leucin rich repeat domain-containing protein</fullName>
    </recommendedName>
</protein>
<feature type="domain" description="F-box/LRR-repeat protein 15-like leucin rich repeat" evidence="1">
    <location>
        <begin position="232"/>
        <end position="323"/>
    </location>
</feature>
<dbReference type="PANTHER" id="PTHR13318">
    <property type="entry name" value="PARTNER OF PAIRED, ISOFORM B-RELATED"/>
    <property type="match status" value="1"/>
</dbReference>
<dbReference type="GO" id="GO:0019005">
    <property type="term" value="C:SCF ubiquitin ligase complex"/>
    <property type="evidence" value="ECO:0007669"/>
    <property type="project" value="TreeGrafter"/>
</dbReference>
<dbReference type="GO" id="GO:0031146">
    <property type="term" value="P:SCF-dependent proteasomal ubiquitin-dependent protein catabolic process"/>
    <property type="evidence" value="ECO:0007669"/>
    <property type="project" value="TreeGrafter"/>
</dbReference>
<proteinExistence type="predicted"/>
<evidence type="ECO:0000313" key="3">
    <source>
        <dbReference type="Proteomes" id="UP000250572"/>
    </source>
</evidence>
<dbReference type="InterPro" id="IPR006553">
    <property type="entry name" value="Leu-rich_rpt_Cys-con_subtyp"/>
</dbReference>
<sequence>MKESWSFGNLRWFKDSDDCWQESSPVAVCVKANSKKALTEDTVSQAGLMKRMVRLVHNFLDFMKKIQFREHCLPKIAVSSPPYMCRPFSVRLRGHHVSRPHNTGCGFIVADYQQVCLCPRDKASLHLNRECLLHLFSFLDKDSRRSLSLTCCQLREVYLDPCLWYLLHFSSPCQLRWDNYVLGPSLRYLTICWYSSRVQLVCNIEDWLKSSFQKDICSKHDSLVSTFLAHVCHMCPNLLTLTLSGCAHITDQDLVSVLQKCKKLRSLRLENCVRITDRSLQGVAEHGDNLEEVRVDFCRNISKAGLQSCKEMRPVIQLSAERSADMIPDSKPEEKEPLSKALQKFLQYS</sequence>
<dbReference type="AlphaFoldDB" id="A0A315W4B1"/>
<dbReference type="InterPro" id="IPR057207">
    <property type="entry name" value="FBXL15_LRR"/>
</dbReference>
<dbReference type="Gene3D" id="3.80.10.10">
    <property type="entry name" value="Ribonuclease Inhibitor"/>
    <property type="match status" value="1"/>
</dbReference>
<dbReference type="InterPro" id="IPR032675">
    <property type="entry name" value="LRR_dom_sf"/>
</dbReference>
<dbReference type="Pfam" id="PF25372">
    <property type="entry name" value="DUF7885"/>
    <property type="match status" value="1"/>
</dbReference>